<feature type="domain" description="BPTI/Kunitz inhibitor" evidence="4">
    <location>
        <begin position="922"/>
        <end position="972"/>
    </location>
</feature>
<dbReference type="WBParaSite" id="TREG1_55560.1">
    <property type="protein sequence ID" value="TREG1_55560.1"/>
    <property type="gene ID" value="TREG1_55560"/>
</dbReference>
<dbReference type="CDD" id="cd00109">
    <property type="entry name" value="Kunitz-type"/>
    <property type="match status" value="6"/>
</dbReference>
<evidence type="ECO:0008006" key="8">
    <source>
        <dbReference type="Google" id="ProtNLM"/>
    </source>
</evidence>
<feature type="domain" description="BPTI/Kunitz inhibitor" evidence="4">
    <location>
        <begin position="853"/>
        <end position="913"/>
    </location>
</feature>
<evidence type="ECO:0000259" key="4">
    <source>
        <dbReference type="PROSITE" id="PS50279"/>
    </source>
</evidence>
<dbReference type="PANTHER" id="PTHR10083:SF374">
    <property type="entry name" value="BPTI_KUNITZ INHIBITOR DOMAIN-CONTAINING PROTEIN"/>
    <property type="match status" value="1"/>
</dbReference>
<evidence type="ECO:0000256" key="3">
    <source>
        <dbReference type="SAM" id="SignalP"/>
    </source>
</evidence>
<evidence type="ECO:0000313" key="7">
    <source>
        <dbReference type="WBParaSite" id="TREG1_55560.1"/>
    </source>
</evidence>
<dbReference type="InterPro" id="IPR007110">
    <property type="entry name" value="Ig-like_dom"/>
</dbReference>
<dbReference type="SMART" id="SM00131">
    <property type="entry name" value="KU"/>
    <property type="match status" value="11"/>
</dbReference>
<dbReference type="Gene3D" id="4.10.410.10">
    <property type="entry name" value="Pancreatic trypsin inhibitor Kunitz domain"/>
    <property type="match status" value="10"/>
</dbReference>
<feature type="compositionally biased region" description="Polar residues" evidence="2">
    <location>
        <begin position="137"/>
        <end position="149"/>
    </location>
</feature>
<evidence type="ECO:0000313" key="6">
    <source>
        <dbReference type="Proteomes" id="UP000050795"/>
    </source>
</evidence>
<dbReference type="FunFam" id="4.10.410.10:FF:000020">
    <property type="entry name" value="Collagen, type VI, alpha 3"/>
    <property type="match status" value="2"/>
</dbReference>
<feature type="compositionally biased region" description="Polar residues" evidence="2">
    <location>
        <begin position="71"/>
        <end position="80"/>
    </location>
</feature>
<dbReference type="SUPFAM" id="SSF57362">
    <property type="entry name" value="BPTI-like"/>
    <property type="match status" value="10"/>
</dbReference>
<dbReference type="GO" id="GO:0005615">
    <property type="term" value="C:extracellular space"/>
    <property type="evidence" value="ECO:0007669"/>
    <property type="project" value="TreeGrafter"/>
</dbReference>
<feature type="domain" description="BPTI/Kunitz inhibitor" evidence="4">
    <location>
        <begin position="506"/>
        <end position="550"/>
    </location>
</feature>
<dbReference type="PROSITE" id="PS50279">
    <property type="entry name" value="BPTI_KUNITZ_2"/>
    <property type="match status" value="9"/>
</dbReference>
<feature type="domain" description="BPTI/Kunitz inhibitor" evidence="4">
    <location>
        <begin position="375"/>
        <end position="435"/>
    </location>
</feature>
<reference evidence="6" key="1">
    <citation type="submission" date="2022-06" db="EMBL/GenBank/DDBJ databases">
        <authorList>
            <person name="Berger JAMES D."/>
            <person name="Berger JAMES D."/>
        </authorList>
    </citation>
    <scope>NUCLEOTIDE SEQUENCE [LARGE SCALE GENOMIC DNA]</scope>
</reference>
<feature type="domain" description="BPTI/Kunitz inhibitor" evidence="4">
    <location>
        <begin position="1297"/>
        <end position="1348"/>
    </location>
</feature>
<dbReference type="Proteomes" id="UP000050795">
    <property type="component" value="Unassembled WGS sequence"/>
</dbReference>
<sequence length="1864" mass="211348">MLNKKLILSIHVVIILLNYSSIITTTVNATEDSEDVNTLSLKEEEFTNETHIETSNSTDLVDSSAHEETNLESNDTNQAANAKENSEDNQIEGETQNVTLSTLGDDEDGVFVITERIDLDKNPSISSSGDEKDEYSSSEASSEQIFTYPSTEITTTLNIENLSENNNNTSDKSIIPELNDQPAQALSSKAEVSENIMESLADMNDGTNDTVYGQQSELKKLMNETEVKSNTTEEFTSSSFESENSITEIPIESTLPNSVIMEKIHESETTTTTTAATTTISQDTSILQVASSLTNIQPVEPTNEKSVLKEKCYQYPKIKACGQLGVDMKSRGGWYFNPTEMQCQYTSDCIVNDNVFKTKEECSETCEYWRGTARCLAPPQAGHFRCSAVNTERTVRPILMVYFDKVSGKCRWFTYYGCGGSANRFTSIIECENTCGSLVAYKILLVANQLCQVAPTTRLFPQWSRIDIDTWSLINQEDQFYTKETSEPILFDNLTYIDAMRIEPECANMGQQESRWYLDVETNQCQEFAYSHCGGSSNNFLTRADCEQFCGAAKPDALTICKLNPSPGECTDYKTMWYYDPNWLTSVDGQDHQMIGVCRQFNYSGCGGNSNRFPTQASCEMMCQFNTKIELQIDMDSSEEASNVTGQNDLHDDEDVYSDPPSVSTTETNKTTQSNLNRKTTKLTLMNIDLEPCRRHPVFGFCRPLNCSEEQKRNQTCQFLNFQRWFFNAHTSNCEAYSYSGCGASENSFDDAQACQAACKARIVRPDRDQRCDSNPHSKKCYKLSVSGNQQDESTESNVIAFHFSIVSATCKAFHLNTQRSGCSMEHYFPNGYDCLRACVKSSPTEKHLQNRCFARKTHMSWNCTDHSTKAYRWSYLPEINQCVRFSECTDPDQNMEQPGNNFASRSECETTCMATSFEEVCQLPKDPGPCTSFQTRYFYDSSASKCRVFLYGGCLGNFNRFLSRKECELACSQYSTHLLSTNNQTKSSETLQEEKLLNHDEPPLLSAQVFEKMKQTTRHHTDRYPWDICLDSHSYGTCSLSGGQYQTTSEYPYVPLTRYYYDRRLGQCQPYTYTGCGARGNHFDTLGSCQKVCENRLRNPKFARCHFNQSIKRCPGSGIQAWAYNHSIGDCYYFEITSQWLGVWQARTGSLPEGIYATRSACQYHCLPKPPKGTDTQNVCHMNPIVTVPYGCNAMVTRWYFEPRETQCRSYITCPQYGNNFPSHKACQDVCTPGHPIDVCRLPHDHGGCSNFEKRWYYDMDKRMCMPFTYGGCFGNSNRFLTKAECEGFCMGKDICRLPLQKNSTDPSYPERFYYDQSKKQCLPFRFTGLLAHGNNFPSLSICNATCIYVPDIEVIAEKNVANYNLTLDKAIDKTSKTLGKESQLKDSIVIEKPTENDDGNSVHIKTSDTDNDSTKFPCLPFLTDSQYDEMTKQTYCNPEDIIHELGYRFQVTTSIGETNEVIDGICVPVLVPICLNEPKSVYGQFNVFESQMIGRVFKTEAQCEATCLLRSRFKRSIQEVESQNLPRNVHQLIADILKKKKILTGLFNATTDSSLKYESKILEHHDGMFQAYTVSLNQSNMMKKPLMIEKMENEQVNLPCRILSLNKPTVQWTHLLSRKRYSVEVHQHPSHENIWISDLFLTAVKANLHTGGWICEAFHPETEEYTHSQLILHVISTQKGENLLSTAMPQTTLNIPENGLILLRCPSAPYSNHVMWKKADISNSDRQVNKYITQASSEYLIIENANSKLHSGLWICGIQNNDKFIELYEFNLIIGYPPELLKGEFNALGSASQHSLTCSPVSEGLPKGSVEWFQCERMNKCNSTESQTITLDSSMPLNGTTFFICRIENMWGRDESYFRFNV</sequence>
<dbReference type="Pfam" id="PF00014">
    <property type="entry name" value="Kunitz_BPTI"/>
    <property type="match status" value="9"/>
</dbReference>
<feature type="region of interest" description="Disordered" evidence="2">
    <location>
        <begin position="69"/>
        <end position="103"/>
    </location>
</feature>
<feature type="chain" id="PRO_5041635226" description="Papilin" evidence="3">
    <location>
        <begin position="30"/>
        <end position="1864"/>
    </location>
</feature>
<feature type="compositionally biased region" description="Polar residues" evidence="2">
    <location>
        <begin position="92"/>
        <end position="102"/>
    </location>
</feature>
<feature type="domain" description="Ig-like" evidence="5">
    <location>
        <begin position="1780"/>
        <end position="1864"/>
    </location>
</feature>
<dbReference type="PANTHER" id="PTHR10083">
    <property type="entry name" value="KUNITZ-TYPE PROTEASE INHIBITOR-RELATED"/>
    <property type="match status" value="1"/>
</dbReference>
<keyword evidence="3" id="KW-0732">Signal</keyword>
<evidence type="ECO:0000256" key="2">
    <source>
        <dbReference type="SAM" id="MobiDB-lite"/>
    </source>
</evidence>
<evidence type="ECO:0000256" key="1">
    <source>
        <dbReference type="ARBA" id="ARBA00023157"/>
    </source>
</evidence>
<feature type="region of interest" description="Disordered" evidence="2">
    <location>
        <begin position="637"/>
        <end position="677"/>
    </location>
</feature>
<accession>A0AA85K1P8</accession>
<keyword evidence="6" id="KW-1185">Reference proteome</keyword>
<evidence type="ECO:0000259" key="5">
    <source>
        <dbReference type="PROSITE" id="PS50835"/>
    </source>
</evidence>
<feature type="compositionally biased region" description="Polar residues" evidence="2">
    <location>
        <begin position="661"/>
        <end position="677"/>
    </location>
</feature>
<keyword evidence="1" id="KW-1015">Disulfide bond</keyword>
<dbReference type="InterPro" id="IPR036880">
    <property type="entry name" value="Kunitz_BPTI_sf"/>
</dbReference>
<feature type="domain" description="BPTI/Kunitz inhibitor" evidence="4">
    <location>
        <begin position="561"/>
        <end position="623"/>
    </location>
</feature>
<protein>
    <recommendedName>
        <fullName evidence="8">Papilin</fullName>
    </recommendedName>
</protein>
<reference evidence="7" key="2">
    <citation type="submission" date="2023-11" db="UniProtKB">
        <authorList>
            <consortium name="WormBaseParasite"/>
        </authorList>
    </citation>
    <scope>IDENTIFICATION</scope>
</reference>
<feature type="signal peptide" evidence="3">
    <location>
        <begin position="1"/>
        <end position="29"/>
    </location>
</feature>
<dbReference type="GO" id="GO:0004867">
    <property type="term" value="F:serine-type endopeptidase inhibitor activity"/>
    <property type="evidence" value="ECO:0007669"/>
    <property type="project" value="InterPro"/>
</dbReference>
<dbReference type="InterPro" id="IPR050098">
    <property type="entry name" value="TFPI/VKTCI-like"/>
</dbReference>
<feature type="domain" description="BPTI/Kunitz inhibitor" evidence="4">
    <location>
        <begin position="1030"/>
        <end position="1094"/>
    </location>
</feature>
<proteinExistence type="predicted"/>
<organism evidence="6 7">
    <name type="scientific">Trichobilharzia regenti</name>
    <name type="common">Nasal bird schistosome</name>
    <dbReference type="NCBI Taxonomy" id="157069"/>
    <lineage>
        <taxon>Eukaryota</taxon>
        <taxon>Metazoa</taxon>
        <taxon>Spiralia</taxon>
        <taxon>Lophotrochozoa</taxon>
        <taxon>Platyhelminthes</taxon>
        <taxon>Trematoda</taxon>
        <taxon>Digenea</taxon>
        <taxon>Strigeidida</taxon>
        <taxon>Schistosomatoidea</taxon>
        <taxon>Schistosomatidae</taxon>
        <taxon>Trichobilharzia</taxon>
    </lineage>
</organism>
<feature type="region of interest" description="Disordered" evidence="2">
    <location>
        <begin position="121"/>
        <end position="149"/>
    </location>
</feature>
<feature type="domain" description="BPTI/Kunitz inhibitor" evidence="4">
    <location>
        <begin position="1241"/>
        <end position="1291"/>
    </location>
</feature>
<dbReference type="InterPro" id="IPR020901">
    <property type="entry name" value="Prtase_inh_Kunz-CS"/>
</dbReference>
<dbReference type="PRINTS" id="PR00759">
    <property type="entry name" value="BASICPTASE"/>
</dbReference>
<name>A0AA85K1P8_TRIRE</name>
<dbReference type="PROSITE" id="PS00280">
    <property type="entry name" value="BPTI_KUNITZ_1"/>
    <property type="match status" value="4"/>
</dbReference>
<dbReference type="PROSITE" id="PS50835">
    <property type="entry name" value="IG_LIKE"/>
    <property type="match status" value="1"/>
</dbReference>
<feature type="domain" description="BPTI/Kunitz inhibitor" evidence="4">
    <location>
        <begin position="707"/>
        <end position="759"/>
    </location>
</feature>
<dbReference type="InterPro" id="IPR002223">
    <property type="entry name" value="Kunitz_BPTI"/>
</dbReference>